<evidence type="ECO:0000256" key="3">
    <source>
        <dbReference type="ARBA" id="ARBA00022722"/>
    </source>
</evidence>
<dbReference type="GO" id="GO:0046872">
    <property type="term" value="F:metal ion binding"/>
    <property type="evidence" value="ECO:0007669"/>
    <property type="project" value="UniProtKB-KW"/>
</dbReference>
<evidence type="ECO:0000256" key="7">
    <source>
        <dbReference type="ARBA" id="ARBA00022842"/>
    </source>
</evidence>
<comment type="cofactor">
    <cofactor evidence="1">
        <name>Mn(2+)</name>
        <dbReference type="ChEBI" id="CHEBI:29035"/>
    </cofactor>
</comment>
<dbReference type="SUPFAM" id="SSF56219">
    <property type="entry name" value="DNase I-like"/>
    <property type="match status" value="1"/>
</dbReference>
<accession>A0AAE3YS65</accession>
<dbReference type="InterPro" id="IPR005135">
    <property type="entry name" value="Endo/exonuclease/phosphatase"/>
</dbReference>
<dbReference type="Gene3D" id="3.60.10.10">
    <property type="entry name" value="Endonuclease/exonuclease/phosphatase"/>
    <property type="match status" value="1"/>
</dbReference>
<dbReference type="PANTHER" id="PTHR15822">
    <property type="entry name" value="TRAF AND TNF RECEPTOR-ASSOCIATED PROTEIN"/>
    <property type="match status" value="1"/>
</dbReference>
<evidence type="ECO:0000313" key="10">
    <source>
        <dbReference type="EMBL" id="MDR7278242.1"/>
    </source>
</evidence>
<organism evidence="10 11">
    <name type="scientific">Catenuloplanes atrovinosus</name>
    <dbReference type="NCBI Taxonomy" id="137266"/>
    <lineage>
        <taxon>Bacteria</taxon>
        <taxon>Bacillati</taxon>
        <taxon>Actinomycetota</taxon>
        <taxon>Actinomycetes</taxon>
        <taxon>Micromonosporales</taxon>
        <taxon>Micromonosporaceae</taxon>
        <taxon>Catenuloplanes</taxon>
    </lineage>
</organism>
<dbReference type="InterPro" id="IPR036691">
    <property type="entry name" value="Endo/exonu/phosph_ase_sf"/>
</dbReference>
<proteinExistence type="predicted"/>
<dbReference type="Pfam" id="PF03372">
    <property type="entry name" value="Exo_endo_phos"/>
    <property type="match status" value="1"/>
</dbReference>
<keyword evidence="7" id="KW-0460">Magnesium</keyword>
<comment type="caution">
    <text evidence="10">The sequence shown here is derived from an EMBL/GenBank/DDBJ whole genome shotgun (WGS) entry which is preliminary data.</text>
</comment>
<evidence type="ECO:0000256" key="4">
    <source>
        <dbReference type="ARBA" id="ARBA00022723"/>
    </source>
</evidence>
<evidence type="ECO:0000256" key="5">
    <source>
        <dbReference type="ARBA" id="ARBA00022763"/>
    </source>
</evidence>
<dbReference type="PANTHER" id="PTHR15822:SF4">
    <property type="entry name" value="TYROSYL-DNA PHOSPHODIESTERASE 2"/>
    <property type="match status" value="1"/>
</dbReference>
<sequence>MTEGALRVLSYNVHGQRDDRAALAEVVRGVAADVVIVQEGPRRFGWRNRTANLARAFGAVLAVGGLPSLGNLILTDLRVRVHHTWTTQFPLTPGRHMRGAAFAECSVGRRRFTVAGTHLSLDATERASQAELLRKELSAVETPVVIGADVNETSGGAAWRTIADGLTDAAVSAGAADRCTFPLLGPQARIDGLFVDPRIQVVRYDVVDTPLAKRASDHFPVIADLVLPE</sequence>
<comment type="cofactor">
    <cofactor evidence="2">
        <name>Mg(2+)</name>
        <dbReference type="ChEBI" id="CHEBI:18420"/>
    </cofactor>
</comment>
<keyword evidence="11" id="KW-1185">Reference proteome</keyword>
<dbReference type="GO" id="GO:0016787">
    <property type="term" value="F:hydrolase activity"/>
    <property type="evidence" value="ECO:0007669"/>
    <property type="project" value="UniProtKB-KW"/>
</dbReference>
<keyword evidence="4" id="KW-0479">Metal-binding</keyword>
<keyword evidence="8" id="KW-0234">DNA repair</keyword>
<evidence type="ECO:0000313" key="11">
    <source>
        <dbReference type="Proteomes" id="UP001183643"/>
    </source>
</evidence>
<name>A0AAE3YS65_9ACTN</name>
<reference evidence="10" key="1">
    <citation type="submission" date="2023-07" db="EMBL/GenBank/DDBJ databases">
        <title>Sequencing the genomes of 1000 actinobacteria strains.</title>
        <authorList>
            <person name="Klenk H.-P."/>
        </authorList>
    </citation>
    <scope>NUCLEOTIDE SEQUENCE</scope>
    <source>
        <strain evidence="10">DSM 44707</strain>
    </source>
</reference>
<dbReference type="AlphaFoldDB" id="A0AAE3YS65"/>
<dbReference type="InterPro" id="IPR051547">
    <property type="entry name" value="TDP2-like"/>
</dbReference>
<keyword evidence="5" id="KW-0227">DNA damage</keyword>
<protein>
    <submittedName>
        <fullName evidence="10">Endonuclease/exonuclease/phosphatase family metal-dependent hydrolase</fullName>
    </submittedName>
</protein>
<evidence type="ECO:0000259" key="9">
    <source>
        <dbReference type="Pfam" id="PF03372"/>
    </source>
</evidence>
<evidence type="ECO:0000256" key="2">
    <source>
        <dbReference type="ARBA" id="ARBA00001946"/>
    </source>
</evidence>
<dbReference type="Proteomes" id="UP001183643">
    <property type="component" value="Unassembled WGS sequence"/>
</dbReference>
<feature type="domain" description="Endonuclease/exonuclease/phosphatase" evidence="9">
    <location>
        <begin position="9"/>
        <end position="218"/>
    </location>
</feature>
<dbReference type="GO" id="GO:0006281">
    <property type="term" value="P:DNA repair"/>
    <property type="evidence" value="ECO:0007669"/>
    <property type="project" value="UniProtKB-KW"/>
</dbReference>
<evidence type="ECO:0000256" key="6">
    <source>
        <dbReference type="ARBA" id="ARBA00022801"/>
    </source>
</evidence>
<evidence type="ECO:0000256" key="1">
    <source>
        <dbReference type="ARBA" id="ARBA00001936"/>
    </source>
</evidence>
<dbReference type="RefSeq" id="WP_310371036.1">
    <property type="nucleotide sequence ID" value="NZ_JAVDYB010000001.1"/>
</dbReference>
<gene>
    <name evidence="10" type="ORF">J2S41_005020</name>
</gene>
<keyword evidence="10" id="KW-0255">Endonuclease</keyword>
<evidence type="ECO:0000256" key="8">
    <source>
        <dbReference type="ARBA" id="ARBA00023204"/>
    </source>
</evidence>
<dbReference type="EMBL" id="JAVDYB010000001">
    <property type="protein sequence ID" value="MDR7278242.1"/>
    <property type="molecule type" value="Genomic_DNA"/>
</dbReference>
<keyword evidence="6 10" id="KW-0378">Hydrolase</keyword>
<dbReference type="GO" id="GO:0004519">
    <property type="term" value="F:endonuclease activity"/>
    <property type="evidence" value="ECO:0007669"/>
    <property type="project" value="UniProtKB-KW"/>
</dbReference>
<keyword evidence="3" id="KW-0540">Nuclease</keyword>